<keyword evidence="3" id="KW-0813">Transport</keyword>
<dbReference type="Proteomes" id="UP000199423">
    <property type="component" value="Unassembled WGS sequence"/>
</dbReference>
<sequence>MAQDPKYDLPTYTPVARGLHWWIALLVFIQLPLGFYMAYRGNEMPGVNEKGEPVKGVWDALTDTLYSSHKVIGLTILLFVILRLLYRLTRGAPRSDPTVPPALTGISHFVHWALYALLIAVPVIGYKAISYGNYLDVFGVHLPAISEKNENLAKEVFEWHETGAILIIVFASIHIAAAVYHRFIRRDRVVERMIPKRVV</sequence>
<comment type="cofactor">
    <cofactor evidence="1">
        <name>heme b</name>
        <dbReference type="ChEBI" id="CHEBI:60344"/>
    </cofactor>
</comment>
<dbReference type="GO" id="GO:0009055">
    <property type="term" value="F:electron transfer activity"/>
    <property type="evidence" value="ECO:0007669"/>
    <property type="project" value="InterPro"/>
</dbReference>
<feature type="transmembrane region" description="Helical" evidence="13">
    <location>
        <begin position="164"/>
        <end position="183"/>
    </location>
</feature>
<evidence type="ECO:0000256" key="9">
    <source>
        <dbReference type="ARBA" id="ARBA00022989"/>
    </source>
</evidence>
<evidence type="ECO:0000256" key="6">
    <source>
        <dbReference type="ARBA" id="ARBA00022692"/>
    </source>
</evidence>
<keyword evidence="7" id="KW-0479">Metal-binding</keyword>
<dbReference type="GO" id="GO:0046872">
    <property type="term" value="F:metal ion binding"/>
    <property type="evidence" value="ECO:0007669"/>
    <property type="project" value="UniProtKB-KW"/>
</dbReference>
<keyword evidence="10" id="KW-0408">Iron</keyword>
<evidence type="ECO:0000259" key="14">
    <source>
        <dbReference type="Pfam" id="PF01292"/>
    </source>
</evidence>
<keyword evidence="4" id="KW-1003">Cell membrane</keyword>
<feature type="domain" description="Cytochrome b561 bacterial/Ni-hydrogenase" evidence="14">
    <location>
        <begin position="12"/>
        <end position="196"/>
    </location>
</feature>
<accession>A0A1I7ND38</accession>
<feature type="transmembrane region" description="Helical" evidence="13">
    <location>
        <begin position="21"/>
        <end position="39"/>
    </location>
</feature>
<evidence type="ECO:0000313" key="15">
    <source>
        <dbReference type="EMBL" id="SFV32572.1"/>
    </source>
</evidence>
<keyword evidence="5" id="KW-0349">Heme</keyword>
<evidence type="ECO:0000256" key="13">
    <source>
        <dbReference type="SAM" id="Phobius"/>
    </source>
</evidence>
<comment type="similarity">
    <text evidence="12">Belongs to the cytochrome b561 family.</text>
</comment>
<dbReference type="InterPro" id="IPR052168">
    <property type="entry name" value="Cytochrome_b561_oxidase"/>
</dbReference>
<dbReference type="EMBL" id="FPCH01000002">
    <property type="protein sequence ID" value="SFV32572.1"/>
    <property type="molecule type" value="Genomic_DNA"/>
</dbReference>
<feature type="transmembrane region" description="Helical" evidence="13">
    <location>
        <begin position="71"/>
        <end position="88"/>
    </location>
</feature>
<keyword evidence="9 13" id="KW-1133">Transmembrane helix</keyword>
<evidence type="ECO:0000256" key="10">
    <source>
        <dbReference type="ARBA" id="ARBA00023004"/>
    </source>
</evidence>
<evidence type="ECO:0000313" key="16">
    <source>
        <dbReference type="Proteomes" id="UP000199423"/>
    </source>
</evidence>
<organism evidence="15 16">
    <name type="scientific">Hyphomicrobium facile</name>
    <dbReference type="NCBI Taxonomy" id="51670"/>
    <lineage>
        <taxon>Bacteria</taxon>
        <taxon>Pseudomonadati</taxon>
        <taxon>Pseudomonadota</taxon>
        <taxon>Alphaproteobacteria</taxon>
        <taxon>Hyphomicrobiales</taxon>
        <taxon>Hyphomicrobiaceae</taxon>
        <taxon>Hyphomicrobium</taxon>
    </lineage>
</organism>
<dbReference type="GO" id="GO:0020037">
    <property type="term" value="F:heme binding"/>
    <property type="evidence" value="ECO:0007669"/>
    <property type="project" value="TreeGrafter"/>
</dbReference>
<reference evidence="16" key="1">
    <citation type="submission" date="2016-10" db="EMBL/GenBank/DDBJ databases">
        <authorList>
            <person name="Varghese N."/>
            <person name="Submissions S."/>
        </authorList>
    </citation>
    <scope>NUCLEOTIDE SEQUENCE [LARGE SCALE GENOMIC DNA]</scope>
    <source>
        <strain evidence="16">DSM 1565</strain>
    </source>
</reference>
<evidence type="ECO:0000256" key="3">
    <source>
        <dbReference type="ARBA" id="ARBA00022448"/>
    </source>
</evidence>
<evidence type="ECO:0000256" key="2">
    <source>
        <dbReference type="ARBA" id="ARBA00004651"/>
    </source>
</evidence>
<dbReference type="GO" id="GO:0005886">
    <property type="term" value="C:plasma membrane"/>
    <property type="evidence" value="ECO:0007669"/>
    <property type="project" value="UniProtKB-SubCell"/>
</dbReference>
<keyword evidence="16" id="KW-1185">Reference proteome</keyword>
<dbReference type="STRING" id="51670.SAMN04488557_1650"/>
<dbReference type="PANTHER" id="PTHR30529:SF1">
    <property type="entry name" value="CYTOCHROME B561 HOMOLOG 2"/>
    <property type="match status" value="1"/>
</dbReference>
<evidence type="ECO:0000256" key="5">
    <source>
        <dbReference type="ARBA" id="ARBA00022617"/>
    </source>
</evidence>
<dbReference type="AlphaFoldDB" id="A0A1I7ND38"/>
<dbReference type="OrthoDB" id="1247465at2"/>
<keyword evidence="6 13" id="KW-0812">Transmembrane</keyword>
<dbReference type="PANTHER" id="PTHR30529">
    <property type="entry name" value="CYTOCHROME B561"/>
    <property type="match status" value="1"/>
</dbReference>
<evidence type="ECO:0000256" key="4">
    <source>
        <dbReference type="ARBA" id="ARBA00022475"/>
    </source>
</evidence>
<dbReference type="RefSeq" id="WP_092866931.1">
    <property type="nucleotide sequence ID" value="NZ_FPCH01000002.1"/>
</dbReference>
<proteinExistence type="inferred from homology"/>
<comment type="subcellular location">
    <subcellularLocation>
        <location evidence="2">Cell membrane</location>
        <topology evidence="2">Multi-pass membrane protein</topology>
    </subcellularLocation>
</comment>
<dbReference type="InterPro" id="IPR011577">
    <property type="entry name" value="Cyt_b561_bac/Ni-Hgenase"/>
</dbReference>
<evidence type="ECO:0000256" key="1">
    <source>
        <dbReference type="ARBA" id="ARBA00001970"/>
    </source>
</evidence>
<gene>
    <name evidence="15" type="ORF">SAMN04488557_1650</name>
</gene>
<feature type="transmembrane region" description="Helical" evidence="13">
    <location>
        <begin position="109"/>
        <end position="129"/>
    </location>
</feature>
<dbReference type="SUPFAM" id="SSF81342">
    <property type="entry name" value="Transmembrane di-heme cytochromes"/>
    <property type="match status" value="1"/>
</dbReference>
<name>A0A1I7ND38_9HYPH</name>
<dbReference type="Gene3D" id="1.20.950.20">
    <property type="entry name" value="Transmembrane di-heme cytochromes, Chain C"/>
    <property type="match status" value="1"/>
</dbReference>
<evidence type="ECO:0000256" key="8">
    <source>
        <dbReference type="ARBA" id="ARBA00022982"/>
    </source>
</evidence>
<keyword evidence="8" id="KW-0249">Electron transport</keyword>
<dbReference type="InterPro" id="IPR016174">
    <property type="entry name" value="Di-haem_cyt_TM"/>
</dbReference>
<dbReference type="GO" id="GO:0022904">
    <property type="term" value="P:respiratory electron transport chain"/>
    <property type="evidence" value="ECO:0007669"/>
    <property type="project" value="InterPro"/>
</dbReference>
<keyword evidence="11 13" id="KW-0472">Membrane</keyword>
<evidence type="ECO:0000256" key="11">
    <source>
        <dbReference type="ARBA" id="ARBA00023136"/>
    </source>
</evidence>
<evidence type="ECO:0000256" key="7">
    <source>
        <dbReference type="ARBA" id="ARBA00022723"/>
    </source>
</evidence>
<evidence type="ECO:0000256" key="12">
    <source>
        <dbReference type="ARBA" id="ARBA00037975"/>
    </source>
</evidence>
<protein>
    <submittedName>
        <fullName evidence="15">Cytochrome b561</fullName>
    </submittedName>
</protein>
<dbReference type="Pfam" id="PF01292">
    <property type="entry name" value="Ni_hydr_CYTB"/>
    <property type="match status" value="1"/>
</dbReference>